<dbReference type="Gene3D" id="3.30.559.30">
    <property type="entry name" value="Nonribosomal peptide synthetase, condensation domain"/>
    <property type="match status" value="1"/>
</dbReference>
<dbReference type="InterPro" id="IPR036477">
    <property type="entry name" value="Formyl_transf_N_sf"/>
</dbReference>
<feature type="domain" description="Carrier" evidence="3">
    <location>
        <begin position="1440"/>
        <end position="1515"/>
    </location>
</feature>
<keyword evidence="4" id="KW-0503">Monooxygenase</keyword>
<dbReference type="SUPFAM" id="SSF47336">
    <property type="entry name" value="ACP-like"/>
    <property type="match status" value="1"/>
</dbReference>
<dbReference type="Gene3D" id="1.10.1200.10">
    <property type="entry name" value="ACP-like"/>
    <property type="match status" value="1"/>
</dbReference>
<dbReference type="SUPFAM" id="SSF51679">
    <property type="entry name" value="Bacterial luciferase-like"/>
    <property type="match status" value="1"/>
</dbReference>
<dbReference type="Gene3D" id="3.20.20.30">
    <property type="entry name" value="Luciferase-like domain"/>
    <property type="match status" value="1"/>
</dbReference>
<dbReference type="Pfam" id="PF00550">
    <property type="entry name" value="PP-binding"/>
    <property type="match status" value="1"/>
</dbReference>
<dbReference type="GO" id="GO:0031177">
    <property type="term" value="F:phosphopantetheine binding"/>
    <property type="evidence" value="ECO:0007669"/>
    <property type="project" value="InterPro"/>
</dbReference>
<dbReference type="EMBL" id="ACCU02000004">
    <property type="protein sequence ID" value="EEE45894.1"/>
    <property type="molecule type" value="Genomic_DNA"/>
</dbReference>
<dbReference type="InterPro" id="IPR011251">
    <property type="entry name" value="Luciferase-like_dom"/>
</dbReference>
<dbReference type="InterPro" id="IPR025110">
    <property type="entry name" value="AMP-bd_C"/>
</dbReference>
<sequence length="1547" mass="168287">MLDCLLIGDESLLVQCGEHLKDRGHRIVAVISSNPAIRNWATSHGIQAAEWGNSLEETTAEFQFDWLFSIANLRMLPDTVWQRARVGAVNFHDGPLPRYAGLNAPAWAILEGEQRFGVTWHEIVSGADKGKIYTQAEFDISPDETSLTLNAKCFEAGYASFVDLIAKVDSNTLNGISQDFSKRSYFGKNKRPTLSGTLDLSRTSQELSHLFRALSFGEGYANPLVAPKVRTDRGLFKITKLDLAPPGTPNGPAGTVLKAGPDGVLIATGNQPVLLDGIAIGSDAPLGPSVTLNEQLPLYSADEAAALDAEVLIAARHEEADIATIKSLEIPSLFGIKDDAERVAAPELLPLSLPSSIAPQDTIAAIALFIGRFSGQDHFGLAYLGPKSASLADKFPGHFSESLPFPINIDWQRPLSALCDDTNAKLVQLRDRPAPLSDLISRVPGMARPAYTIGIVETEAANTRPELLADCALTFNVSAQGKATLIFDPSRVSADTAKQYAKRVELVAAVLSDKEQVAADVAMMSADERDLVLNRWNASATDVDLEICVHQMIERQAEATPDAPAVALHDQSISYRELNGRADRIATELQTLGAGPDKLVGLNIPRSIEMVCGALGILKSGAAYVPLDPDFPNDRLTYMVEDSGASVILSSRALPEPLAAPGVQTVFIEDVLARAASAEQPPTGVRADNLAYVIYTSGSTGRPKGVMVEHRNVVNFFAGMDDRIKIDQQDQPVWLAVTSLSFDISVLELFWTLTRGFKVVIHSSETTTSQVSTSRAADDSSTAASVDFGLFFWGYNEGAGRDLYKLLLEGAKFADENGFTSVWTPERHFHSFGGLYPNPSVSGAAVAAVTKNLSIRAGSCVLPLHHPARVAEEWSVIDNLSNGRVALAFASGWMPEDFVLRPENRPPNNKAAMYRDIETVRKLWRGDAVDFEAGDKTVSVVTQPRPVQNELPVWLTTAGNPETYRDAARNGANVLTHLLGQSIDELAGKIKIYRDTLIECGRNPDDYKVTLMLHTLLGEDRDEVMDRARGPMKEYLRSAAALIKQYAWAFPAFKKPEGASNPMDIDLQTLLEDELDAILEFAFLRYFEDSGLFGTVSDALKRVEQISAIGVNEVACLIDFGVPQDIALDRLKPLAEVIRRVNAGEVQMPAEQTPPAGAGLAADLARHNVTHMQCTPSMARMFLTREEDRAAFSSIRHLYIGGEPFPGSLLKDIRTCTSATITNMYGPTETTIWSSTADVGAADQPIPLGTPIVNTQLYVLDARNRPAAPGQPGELFIGGEGVTRGYFKRRELTEDRFLENPFAPGRMYRTGDLVCRLEDGRLQFLGRTDHQVKVRGYRIELGEIESRIATHPGVIETVVTAREDRADDVRLVAYVRTRSGSLDEYVLRSELQDALPEYMVPAHFVVLEAFPLTPNAKIDRKALPAPDAAVRETAQSAFVAPESDMQKSVADAYQRILGLSQVGQNDNFFNLGGHSLLAVQLHRDLKASVAPNLTITDIFRFPTVGGLAGHLTDGGRADDRLGEVASRAAKRRAALSARRQALSGNRG</sequence>
<dbReference type="FunFam" id="3.30.300.30:FF:000010">
    <property type="entry name" value="Enterobactin synthetase component F"/>
    <property type="match status" value="1"/>
</dbReference>
<keyword evidence="2" id="KW-0597">Phosphoprotein</keyword>
<name>A0A5E8H0D8_ROSAD</name>
<comment type="caution">
    <text evidence="4">The sequence shown here is derived from an EMBL/GenBank/DDBJ whole genome shotgun (WGS) entry which is preliminary data.</text>
</comment>
<dbReference type="PANTHER" id="PTHR45527">
    <property type="entry name" value="NONRIBOSOMAL PEPTIDE SYNTHETASE"/>
    <property type="match status" value="1"/>
</dbReference>
<dbReference type="InterPro" id="IPR002376">
    <property type="entry name" value="Formyl_transf_N"/>
</dbReference>
<dbReference type="CDD" id="cd08700">
    <property type="entry name" value="FMT_C_OzmH_like"/>
    <property type="match status" value="1"/>
</dbReference>
<keyword evidence="4" id="KW-0560">Oxidoreductase</keyword>
<dbReference type="InterPro" id="IPR020459">
    <property type="entry name" value="AMP-binding"/>
</dbReference>
<dbReference type="InterPro" id="IPR020806">
    <property type="entry name" value="PKS_PP-bd"/>
</dbReference>
<dbReference type="SMART" id="SM00823">
    <property type="entry name" value="PKS_PP"/>
    <property type="match status" value="1"/>
</dbReference>
<evidence type="ECO:0000259" key="3">
    <source>
        <dbReference type="PROSITE" id="PS50075"/>
    </source>
</evidence>
<dbReference type="GO" id="GO:0005737">
    <property type="term" value="C:cytoplasm"/>
    <property type="evidence" value="ECO:0007669"/>
    <property type="project" value="TreeGrafter"/>
</dbReference>
<dbReference type="Gene3D" id="3.30.300.30">
    <property type="match status" value="1"/>
</dbReference>
<dbReference type="SUPFAM" id="SSF50486">
    <property type="entry name" value="FMT C-terminal domain-like"/>
    <property type="match status" value="1"/>
</dbReference>
<dbReference type="PROSITE" id="PS50075">
    <property type="entry name" value="CARRIER"/>
    <property type="match status" value="1"/>
</dbReference>
<dbReference type="Pfam" id="PF00501">
    <property type="entry name" value="AMP-binding"/>
    <property type="match status" value="2"/>
</dbReference>
<dbReference type="PANTHER" id="PTHR45527:SF1">
    <property type="entry name" value="FATTY ACID SYNTHASE"/>
    <property type="match status" value="1"/>
</dbReference>
<evidence type="ECO:0000256" key="1">
    <source>
        <dbReference type="ARBA" id="ARBA00022450"/>
    </source>
</evidence>
<evidence type="ECO:0000256" key="2">
    <source>
        <dbReference type="ARBA" id="ARBA00022553"/>
    </source>
</evidence>
<organism evidence="4 5">
    <name type="scientific">Roseibium alexandrii (strain DSM 17067 / NCIMB 14079 / DFL-11)</name>
    <name type="common">Labrenzia alexandrii</name>
    <dbReference type="NCBI Taxonomy" id="244592"/>
    <lineage>
        <taxon>Bacteria</taxon>
        <taxon>Pseudomonadati</taxon>
        <taxon>Pseudomonadota</taxon>
        <taxon>Alphaproteobacteria</taxon>
        <taxon>Hyphomicrobiales</taxon>
        <taxon>Stappiaceae</taxon>
        <taxon>Roseibium</taxon>
    </lineage>
</organism>
<dbReference type="GO" id="GO:0004497">
    <property type="term" value="F:monooxygenase activity"/>
    <property type="evidence" value="ECO:0007669"/>
    <property type="project" value="UniProtKB-KW"/>
</dbReference>
<reference evidence="4 5" key="2">
    <citation type="submission" date="2013-04" db="EMBL/GenBank/DDBJ databases">
        <authorList>
            <person name="Fiebig A."/>
            <person name="Pradella S."/>
            <person name="Wagner-Doebler I."/>
        </authorList>
    </citation>
    <scope>NUCLEOTIDE SEQUENCE [LARGE SCALE GENOMIC DNA]</scope>
    <source>
        <strain evidence="5">DSM 17067 / NCIMB 14079 / DFL-11</strain>
    </source>
</reference>
<dbReference type="Proteomes" id="UP000004703">
    <property type="component" value="Chromosome"/>
</dbReference>
<dbReference type="Pfam" id="PF00551">
    <property type="entry name" value="Formyl_trans_N"/>
    <property type="match status" value="1"/>
</dbReference>
<dbReference type="InterPro" id="IPR036661">
    <property type="entry name" value="Luciferase-like_sf"/>
</dbReference>
<dbReference type="CDD" id="cd05930">
    <property type="entry name" value="A_NRPS"/>
    <property type="match status" value="1"/>
</dbReference>
<dbReference type="InterPro" id="IPR011034">
    <property type="entry name" value="Formyl_transferase-like_C_sf"/>
</dbReference>
<protein>
    <submittedName>
        <fullName evidence="4">Natural product biosynthesis luciferase-like monooxygenase domain protein</fullName>
    </submittedName>
</protein>
<dbReference type="Gene3D" id="3.40.50.12780">
    <property type="entry name" value="N-terminal domain of ligase-like"/>
    <property type="match status" value="1"/>
</dbReference>
<dbReference type="GO" id="GO:0044550">
    <property type="term" value="P:secondary metabolite biosynthetic process"/>
    <property type="evidence" value="ECO:0007669"/>
    <property type="project" value="TreeGrafter"/>
</dbReference>
<dbReference type="CDD" id="cd08649">
    <property type="entry name" value="FMT_core_NRPS_like"/>
    <property type="match status" value="1"/>
</dbReference>
<dbReference type="Gene3D" id="3.40.50.12230">
    <property type="match status" value="1"/>
</dbReference>
<dbReference type="InterPro" id="IPR000873">
    <property type="entry name" value="AMP-dep_synth/lig_dom"/>
</dbReference>
<keyword evidence="1" id="KW-0596">Phosphopantetheine</keyword>
<evidence type="ECO:0000313" key="5">
    <source>
        <dbReference type="Proteomes" id="UP000004703"/>
    </source>
</evidence>
<proteinExistence type="predicted"/>
<dbReference type="RefSeq" id="WP_008194142.1">
    <property type="nucleotide sequence ID" value="NZ_CM011002.1"/>
</dbReference>
<dbReference type="GO" id="GO:0043041">
    <property type="term" value="P:amino acid activation for nonribosomal peptide biosynthetic process"/>
    <property type="evidence" value="ECO:0007669"/>
    <property type="project" value="TreeGrafter"/>
</dbReference>
<evidence type="ECO:0000313" key="4">
    <source>
        <dbReference type="EMBL" id="EEE45894.1"/>
    </source>
</evidence>
<dbReference type="InterPro" id="IPR009081">
    <property type="entry name" value="PP-bd_ACP"/>
</dbReference>
<accession>A0A5E8H0D8</accession>
<dbReference type="Pfam" id="PF00296">
    <property type="entry name" value="Bac_luciferase"/>
    <property type="match status" value="1"/>
</dbReference>
<dbReference type="FunFam" id="3.40.50.980:FF:000001">
    <property type="entry name" value="Non-ribosomal peptide synthetase"/>
    <property type="match status" value="1"/>
</dbReference>
<dbReference type="Pfam" id="PF13193">
    <property type="entry name" value="AMP-binding_C"/>
    <property type="match status" value="1"/>
</dbReference>
<dbReference type="SUPFAM" id="SSF56801">
    <property type="entry name" value="Acetyl-CoA synthetase-like"/>
    <property type="match status" value="2"/>
</dbReference>
<dbReference type="PROSITE" id="PS00455">
    <property type="entry name" value="AMP_BINDING"/>
    <property type="match status" value="1"/>
</dbReference>
<dbReference type="InterPro" id="IPR020845">
    <property type="entry name" value="AMP-binding_CS"/>
</dbReference>
<dbReference type="GO" id="GO:0016705">
    <property type="term" value="F:oxidoreductase activity, acting on paired donors, with incorporation or reduction of molecular oxygen"/>
    <property type="evidence" value="ECO:0007669"/>
    <property type="project" value="InterPro"/>
</dbReference>
<dbReference type="Gene3D" id="3.40.50.980">
    <property type="match status" value="2"/>
</dbReference>
<dbReference type="InterPro" id="IPR036736">
    <property type="entry name" value="ACP-like_sf"/>
</dbReference>
<reference evidence="4 5" key="1">
    <citation type="submission" date="2008-01" db="EMBL/GenBank/DDBJ databases">
        <authorList>
            <person name="Wagner-Dobler I."/>
            <person name="Ferriera S."/>
            <person name="Johnson J."/>
            <person name="Kravitz S."/>
            <person name="Beeson K."/>
            <person name="Sutton G."/>
            <person name="Rogers Y.-H."/>
            <person name="Friedman R."/>
            <person name="Frazier M."/>
            <person name="Venter J.C."/>
        </authorList>
    </citation>
    <scope>NUCLEOTIDE SEQUENCE [LARGE SCALE GENOMIC DNA]</scope>
    <source>
        <strain evidence="5">DSM 17067 / NCIMB 14079 / DFL-11</strain>
    </source>
</reference>
<dbReference type="InterPro" id="IPR024011">
    <property type="entry name" value="Biosynth_lucif-like_mOase_dom"/>
</dbReference>
<dbReference type="InterPro" id="IPR042099">
    <property type="entry name" value="ANL_N_sf"/>
</dbReference>
<dbReference type="SUPFAM" id="SSF53328">
    <property type="entry name" value="Formyltransferase"/>
    <property type="match status" value="1"/>
</dbReference>
<gene>
    <name evidence="4" type="ORF">SADFL11_3183</name>
</gene>
<dbReference type="PRINTS" id="PR00154">
    <property type="entry name" value="AMPBINDING"/>
</dbReference>
<dbReference type="NCBIfam" id="TIGR04020">
    <property type="entry name" value="seco_metab_LLM"/>
    <property type="match status" value="1"/>
</dbReference>
<dbReference type="InterPro" id="IPR045851">
    <property type="entry name" value="AMP-bd_C_sf"/>
</dbReference>